<keyword evidence="8" id="KW-1185">Reference proteome</keyword>
<feature type="domain" description="ABC transporter" evidence="6">
    <location>
        <begin position="6"/>
        <end position="255"/>
    </location>
</feature>
<keyword evidence="3" id="KW-0813">Transport</keyword>
<comment type="subcellular location">
    <subcellularLocation>
        <location evidence="1">Cell inner membrane</location>
        <topology evidence="1">Peripheral membrane protein</topology>
    </subcellularLocation>
</comment>
<evidence type="ECO:0000313" key="7">
    <source>
        <dbReference type="EMBL" id="NDV87096.1"/>
    </source>
</evidence>
<dbReference type="GO" id="GO:0015833">
    <property type="term" value="P:peptide transport"/>
    <property type="evidence" value="ECO:0007669"/>
    <property type="project" value="InterPro"/>
</dbReference>
<evidence type="ECO:0000256" key="3">
    <source>
        <dbReference type="ARBA" id="ARBA00022448"/>
    </source>
</evidence>
<dbReference type="GO" id="GO:0055085">
    <property type="term" value="P:transmembrane transport"/>
    <property type="evidence" value="ECO:0007669"/>
    <property type="project" value="UniProtKB-ARBA"/>
</dbReference>
<dbReference type="PROSITE" id="PS00211">
    <property type="entry name" value="ABC_TRANSPORTER_1"/>
    <property type="match status" value="1"/>
</dbReference>
<gene>
    <name evidence="7" type="ORF">GTW51_10320</name>
</gene>
<dbReference type="Gene3D" id="3.40.50.300">
    <property type="entry name" value="P-loop containing nucleotide triphosphate hydrolases"/>
    <property type="match status" value="1"/>
</dbReference>
<dbReference type="NCBIfam" id="TIGR01727">
    <property type="entry name" value="oligo_HPY"/>
    <property type="match status" value="1"/>
</dbReference>
<dbReference type="InterPro" id="IPR027417">
    <property type="entry name" value="P-loop_NTPase"/>
</dbReference>
<dbReference type="SUPFAM" id="SSF52540">
    <property type="entry name" value="P-loop containing nucleoside triphosphate hydrolases"/>
    <property type="match status" value="1"/>
</dbReference>
<evidence type="ECO:0000256" key="1">
    <source>
        <dbReference type="ARBA" id="ARBA00004417"/>
    </source>
</evidence>
<dbReference type="AlphaFoldDB" id="A0A6L9MHE9"/>
<dbReference type="PANTHER" id="PTHR43776:SF7">
    <property type="entry name" value="D,D-DIPEPTIDE TRANSPORT ATP-BINDING PROTEIN DDPF-RELATED"/>
    <property type="match status" value="1"/>
</dbReference>
<dbReference type="PANTHER" id="PTHR43776">
    <property type="entry name" value="TRANSPORT ATP-BINDING PROTEIN"/>
    <property type="match status" value="1"/>
</dbReference>
<accession>A0A6L9MHE9</accession>
<dbReference type="Pfam" id="PF00005">
    <property type="entry name" value="ABC_tran"/>
    <property type="match status" value="1"/>
</dbReference>
<dbReference type="RefSeq" id="WP_163043848.1">
    <property type="nucleotide sequence ID" value="NZ_JAAAMJ010000006.1"/>
</dbReference>
<protein>
    <submittedName>
        <fullName evidence="7">ATP-binding cassette domain-containing protein</fullName>
    </submittedName>
</protein>
<dbReference type="PROSITE" id="PS50893">
    <property type="entry name" value="ABC_TRANSPORTER_2"/>
    <property type="match status" value="1"/>
</dbReference>
<reference evidence="7 8" key="1">
    <citation type="submission" date="2020-01" db="EMBL/GenBank/DDBJ databases">
        <title>Genomes of bacteria type strains.</title>
        <authorList>
            <person name="Chen J."/>
            <person name="Zhu S."/>
            <person name="Chen J."/>
        </authorList>
    </citation>
    <scope>NUCLEOTIDE SEQUENCE [LARGE SCALE GENOMIC DNA]</scope>
    <source>
        <strain evidence="7 8">KCTC 52919</strain>
    </source>
</reference>
<dbReference type="GO" id="GO:0016887">
    <property type="term" value="F:ATP hydrolysis activity"/>
    <property type="evidence" value="ECO:0007669"/>
    <property type="project" value="InterPro"/>
</dbReference>
<keyword evidence="4" id="KW-0547">Nucleotide-binding</keyword>
<dbReference type="InterPro" id="IPR003439">
    <property type="entry name" value="ABC_transporter-like_ATP-bd"/>
</dbReference>
<dbReference type="Proteomes" id="UP000476332">
    <property type="component" value="Unassembled WGS sequence"/>
</dbReference>
<keyword evidence="5 7" id="KW-0067">ATP-binding</keyword>
<name>A0A6L9MHE9_9HYPH</name>
<dbReference type="GO" id="GO:0005524">
    <property type="term" value="F:ATP binding"/>
    <property type="evidence" value="ECO:0007669"/>
    <property type="project" value="UniProtKB-KW"/>
</dbReference>
<evidence type="ECO:0000313" key="8">
    <source>
        <dbReference type="Proteomes" id="UP000476332"/>
    </source>
</evidence>
<dbReference type="GO" id="GO:0005886">
    <property type="term" value="C:plasma membrane"/>
    <property type="evidence" value="ECO:0007669"/>
    <property type="project" value="UniProtKB-SubCell"/>
</dbReference>
<evidence type="ECO:0000256" key="4">
    <source>
        <dbReference type="ARBA" id="ARBA00022741"/>
    </source>
</evidence>
<proteinExistence type="inferred from homology"/>
<organism evidence="7 8">
    <name type="scientific">Aurantimonas aggregata</name>
    <dbReference type="NCBI Taxonomy" id="2047720"/>
    <lineage>
        <taxon>Bacteria</taxon>
        <taxon>Pseudomonadati</taxon>
        <taxon>Pseudomonadota</taxon>
        <taxon>Alphaproteobacteria</taxon>
        <taxon>Hyphomicrobiales</taxon>
        <taxon>Aurantimonadaceae</taxon>
        <taxon>Aurantimonas</taxon>
    </lineage>
</organism>
<comment type="similarity">
    <text evidence="2">Belongs to the ABC transporter superfamily.</text>
</comment>
<dbReference type="SMART" id="SM00382">
    <property type="entry name" value="AAA"/>
    <property type="match status" value="1"/>
</dbReference>
<dbReference type="InterPro" id="IPR017871">
    <property type="entry name" value="ABC_transporter-like_CS"/>
</dbReference>
<sequence>MSASLLAVDAVSKLYAGGGLFSRRPPLPALDRVSLEVSAGQIHGIVGESGSGKSTLARIVTALDRPSSGRVLLEGDDLHDLPAAALRARRREIQMVFQDPYGSLDPRQRVGRIVAEPLHLVVPKLSRAERMARVEVVLESVGLAASDAMRRPHEFSGGQRQRIAIARALVTRPKLLVADEAVSALDLSVQAQILNLFLDLSDQEGLAILFISHNLSAVAAIADIVSVMYRGRIVETGPAEAIFVDPRHPYTRALALAEPALDRPESLKPRPADARDAGFAAPAASGCLYRGFCPIAAPICAEEPLLRRVGPSRRSACHFAGALSQ</sequence>
<evidence type="ECO:0000259" key="6">
    <source>
        <dbReference type="PROSITE" id="PS50893"/>
    </source>
</evidence>
<dbReference type="InterPro" id="IPR050319">
    <property type="entry name" value="ABC_transp_ATP-bind"/>
</dbReference>
<dbReference type="InterPro" id="IPR003593">
    <property type="entry name" value="AAA+_ATPase"/>
</dbReference>
<comment type="caution">
    <text evidence="7">The sequence shown here is derived from an EMBL/GenBank/DDBJ whole genome shotgun (WGS) entry which is preliminary data.</text>
</comment>
<evidence type="ECO:0000256" key="5">
    <source>
        <dbReference type="ARBA" id="ARBA00022840"/>
    </source>
</evidence>
<dbReference type="CDD" id="cd03257">
    <property type="entry name" value="ABC_NikE_OppD_transporters"/>
    <property type="match status" value="1"/>
</dbReference>
<dbReference type="EMBL" id="JAAAMJ010000006">
    <property type="protein sequence ID" value="NDV87096.1"/>
    <property type="molecule type" value="Genomic_DNA"/>
</dbReference>
<dbReference type="InterPro" id="IPR013563">
    <property type="entry name" value="Oligopep_ABC_C"/>
</dbReference>
<dbReference type="Pfam" id="PF08352">
    <property type="entry name" value="oligo_HPY"/>
    <property type="match status" value="1"/>
</dbReference>
<evidence type="ECO:0000256" key="2">
    <source>
        <dbReference type="ARBA" id="ARBA00005417"/>
    </source>
</evidence>